<dbReference type="AlphaFoldDB" id="A0A822ZJ93"/>
<dbReference type="Proteomes" id="UP000607653">
    <property type="component" value="Unassembled WGS sequence"/>
</dbReference>
<comment type="caution">
    <text evidence="1">The sequence shown here is derived from an EMBL/GenBank/DDBJ whole genome shotgun (WGS) entry which is preliminary data.</text>
</comment>
<accession>A0A822ZJ93</accession>
<gene>
    <name evidence="1" type="ORF">HUJ06_004394</name>
</gene>
<name>A0A822ZJ93_NELNU</name>
<keyword evidence="2" id="KW-1185">Reference proteome</keyword>
<proteinExistence type="predicted"/>
<dbReference type="EMBL" id="DUZY01000007">
    <property type="protein sequence ID" value="DAD46164.1"/>
    <property type="molecule type" value="Genomic_DNA"/>
</dbReference>
<evidence type="ECO:0000313" key="2">
    <source>
        <dbReference type="Proteomes" id="UP000607653"/>
    </source>
</evidence>
<evidence type="ECO:0000313" key="1">
    <source>
        <dbReference type="EMBL" id="DAD46164.1"/>
    </source>
</evidence>
<sequence>MIGSHVFSDTPVAQYFIYSALIPRTNIFILSLIMDCPSKVIKVVGFENHSAINIKVVPSLYMNTVLVVCCHCIHNTETLLIYYKQNKLLCLE</sequence>
<organism evidence="1 2">
    <name type="scientific">Nelumbo nucifera</name>
    <name type="common">Sacred lotus</name>
    <dbReference type="NCBI Taxonomy" id="4432"/>
    <lineage>
        <taxon>Eukaryota</taxon>
        <taxon>Viridiplantae</taxon>
        <taxon>Streptophyta</taxon>
        <taxon>Embryophyta</taxon>
        <taxon>Tracheophyta</taxon>
        <taxon>Spermatophyta</taxon>
        <taxon>Magnoliopsida</taxon>
        <taxon>Proteales</taxon>
        <taxon>Nelumbonaceae</taxon>
        <taxon>Nelumbo</taxon>
    </lineage>
</organism>
<protein>
    <submittedName>
        <fullName evidence="1">Uncharacterized protein</fullName>
    </submittedName>
</protein>
<reference evidence="1 2" key="1">
    <citation type="journal article" date="2020" name="Mol. Biol. Evol.">
        <title>Distinct Expression and Methylation Patterns for Genes with Different Fates following a Single Whole-Genome Duplication in Flowering Plants.</title>
        <authorList>
            <person name="Shi T."/>
            <person name="Rahmani R.S."/>
            <person name="Gugger P.F."/>
            <person name="Wang M."/>
            <person name="Li H."/>
            <person name="Zhang Y."/>
            <person name="Li Z."/>
            <person name="Wang Q."/>
            <person name="Van de Peer Y."/>
            <person name="Marchal K."/>
            <person name="Chen J."/>
        </authorList>
    </citation>
    <scope>NUCLEOTIDE SEQUENCE [LARGE SCALE GENOMIC DNA]</scope>
    <source>
        <tissue evidence="1">Leaf</tissue>
    </source>
</reference>